<reference evidence="1" key="1">
    <citation type="submission" date="2021-03" db="EMBL/GenBank/DDBJ databases">
        <authorList>
            <person name="Bekaert M."/>
        </authorList>
    </citation>
    <scope>NUCLEOTIDE SEQUENCE</scope>
</reference>
<evidence type="ECO:0000313" key="2">
    <source>
        <dbReference type="Proteomes" id="UP000683360"/>
    </source>
</evidence>
<accession>A0A8S3TWQ5</accession>
<dbReference type="Proteomes" id="UP000683360">
    <property type="component" value="Unassembled WGS sequence"/>
</dbReference>
<dbReference type="OrthoDB" id="6092547at2759"/>
<protein>
    <submittedName>
        <fullName evidence="1">Uncharacterized protein</fullName>
    </submittedName>
</protein>
<sequence length="367" mass="42202">MNLKDKEYSLQIYQYLCDIVGSKDVVKTRRSTILAVDSALADTDHAFISSGSKGEGLDLKGSDYDIMFVDKHVGVYESRFEFEERKALLVTLVKIHNTPWKYVFHSATFENFISARINSFYPYLAVSSLSCLNVPSMSVPILESPTAFKQILIRSINLQDKHLLLHLLSNSAFTAMQDFRHVKESNKSFYSQYKIILRYFKTGVYASSVQAWALLASLFYKCDRYLECIQILNYSLSKCTPDNILINLNNDIVEQSIFQDLKQTIGLSLTCKYFIIRDVIMLEPFQLLPKELSPLINQKIDYIKLFPPVVYLNVLYYFCLHHLGDTIGKIDALRDLEATIRERYFIRECGNNVNIANKCLSIAKSML</sequence>
<evidence type="ECO:0000313" key="1">
    <source>
        <dbReference type="EMBL" id="CAG2235847.1"/>
    </source>
</evidence>
<organism evidence="1 2">
    <name type="scientific">Mytilus edulis</name>
    <name type="common">Blue mussel</name>
    <dbReference type="NCBI Taxonomy" id="6550"/>
    <lineage>
        <taxon>Eukaryota</taxon>
        <taxon>Metazoa</taxon>
        <taxon>Spiralia</taxon>
        <taxon>Lophotrochozoa</taxon>
        <taxon>Mollusca</taxon>
        <taxon>Bivalvia</taxon>
        <taxon>Autobranchia</taxon>
        <taxon>Pteriomorphia</taxon>
        <taxon>Mytilida</taxon>
        <taxon>Mytiloidea</taxon>
        <taxon>Mytilidae</taxon>
        <taxon>Mytilinae</taxon>
        <taxon>Mytilus</taxon>
    </lineage>
</organism>
<comment type="caution">
    <text evidence="1">The sequence shown here is derived from an EMBL/GenBank/DDBJ whole genome shotgun (WGS) entry which is preliminary data.</text>
</comment>
<gene>
    <name evidence="1" type="ORF">MEDL_48395</name>
</gene>
<name>A0A8S3TWQ5_MYTED</name>
<dbReference type="EMBL" id="CAJPWZ010002329">
    <property type="protein sequence ID" value="CAG2235847.1"/>
    <property type="molecule type" value="Genomic_DNA"/>
</dbReference>
<dbReference type="AlphaFoldDB" id="A0A8S3TWQ5"/>
<keyword evidence="2" id="KW-1185">Reference proteome</keyword>
<proteinExistence type="predicted"/>